<dbReference type="AlphaFoldDB" id="A0A1D2VA09"/>
<comment type="similarity">
    <text evidence="3 4">Belongs to the arginase family.</text>
</comment>
<keyword evidence="1" id="KW-0479">Metal-binding</keyword>
<evidence type="ECO:0000256" key="5">
    <source>
        <dbReference type="SAM" id="SignalP"/>
    </source>
</evidence>
<dbReference type="InterPro" id="IPR020855">
    <property type="entry name" value="Ureohydrolase_Mn_BS"/>
</dbReference>
<name>A0A1D2VA09_9ASCO</name>
<dbReference type="OrthoDB" id="288726at2759"/>
<gene>
    <name evidence="6" type="ORF">ASCRUDRAFT_39253</name>
</gene>
<evidence type="ECO:0000313" key="7">
    <source>
        <dbReference type="Proteomes" id="UP000095038"/>
    </source>
</evidence>
<dbReference type="GeneID" id="30964560"/>
<evidence type="ECO:0000256" key="4">
    <source>
        <dbReference type="RuleBase" id="RU003684"/>
    </source>
</evidence>
<dbReference type="GO" id="GO:0008783">
    <property type="term" value="F:agmatinase activity"/>
    <property type="evidence" value="ECO:0007669"/>
    <property type="project" value="TreeGrafter"/>
</dbReference>
<accession>A0A1D2VA09</accession>
<dbReference type="RefSeq" id="XP_020044781.1">
    <property type="nucleotide sequence ID" value="XM_020190924.1"/>
</dbReference>
<dbReference type="GO" id="GO:0033389">
    <property type="term" value="P:putrescine biosynthetic process from arginine, via agmatine"/>
    <property type="evidence" value="ECO:0007669"/>
    <property type="project" value="TreeGrafter"/>
</dbReference>
<keyword evidence="2 4" id="KW-0378">Hydrolase</keyword>
<dbReference type="Gene3D" id="3.40.800.10">
    <property type="entry name" value="Ureohydrolase domain"/>
    <property type="match status" value="1"/>
</dbReference>
<evidence type="ECO:0000256" key="2">
    <source>
        <dbReference type="ARBA" id="ARBA00022801"/>
    </source>
</evidence>
<evidence type="ECO:0000313" key="6">
    <source>
        <dbReference type="EMBL" id="ODV58474.1"/>
    </source>
</evidence>
<dbReference type="PROSITE" id="PS51409">
    <property type="entry name" value="ARGINASE_2"/>
    <property type="match status" value="1"/>
</dbReference>
<evidence type="ECO:0000256" key="3">
    <source>
        <dbReference type="PROSITE-ProRule" id="PRU00742"/>
    </source>
</evidence>
<dbReference type="PRINTS" id="PR00116">
    <property type="entry name" value="ARGINASE"/>
</dbReference>
<dbReference type="InterPro" id="IPR023696">
    <property type="entry name" value="Ureohydrolase_dom_sf"/>
</dbReference>
<dbReference type="Proteomes" id="UP000095038">
    <property type="component" value="Unassembled WGS sequence"/>
</dbReference>
<feature type="chain" id="PRO_5012452838" evidence="5">
    <location>
        <begin position="16"/>
        <end position="458"/>
    </location>
</feature>
<reference evidence="7" key="1">
    <citation type="submission" date="2016-05" db="EMBL/GenBank/DDBJ databases">
        <title>Comparative genomics of biotechnologically important yeasts.</title>
        <authorList>
            <consortium name="DOE Joint Genome Institute"/>
            <person name="Riley R."/>
            <person name="Haridas S."/>
            <person name="Wolfe K.H."/>
            <person name="Lopes M.R."/>
            <person name="Hittinger C.T."/>
            <person name="Goker M."/>
            <person name="Salamov A."/>
            <person name="Wisecaver J."/>
            <person name="Long T.M."/>
            <person name="Aerts A.L."/>
            <person name="Barry K."/>
            <person name="Choi C."/>
            <person name="Clum A."/>
            <person name="Coughlan A.Y."/>
            <person name="Deshpande S."/>
            <person name="Douglass A.P."/>
            <person name="Hanson S.J."/>
            <person name="Klenk H.-P."/>
            <person name="Labutti K."/>
            <person name="Lapidus A."/>
            <person name="Lindquist E."/>
            <person name="Lipzen A."/>
            <person name="Meier-Kolthoff J.P."/>
            <person name="Ohm R.A."/>
            <person name="Otillar R.P."/>
            <person name="Pangilinan J."/>
            <person name="Peng Y."/>
            <person name="Rokas A."/>
            <person name="Rosa C.A."/>
            <person name="Scheuner C."/>
            <person name="Sibirny A.A."/>
            <person name="Slot J.C."/>
            <person name="Stielow J.B."/>
            <person name="Sun H."/>
            <person name="Kurtzman C.P."/>
            <person name="Blackwell M."/>
            <person name="Grigoriev I.V."/>
            <person name="Jeffries T.W."/>
        </authorList>
    </citation>
    <scope>NUCLEOTIDE SEQUENCE [LARGE SCALE GENOMIC DNA]</scope>
    <source>
        <strain evidence="7">DSM 1968</strain>
    </source>
</reference>
<organism evidence="6 7">
    <name type="scientific">Ascoidea rubescens DSM 1968</name>
    <dbReference type="NCBI Taxonomy" id="1344418"/>
    <lineage>
        <taxon>Eukaryota</taxon>
        <taxon>Fungi</taxon>
        <taxon>Dikarya</taxon>
        <taxon>Ascomycota</taxon>
        <taxon>Saccharomycotina</taxon>
        <taxon>Saccharomycetes</taxon>
        <taxon>Ascoideaceae</taxon>
        <taxon>Ascoidea</taxon>
    </lineage>
</organism>
<feature type="signal peptide" evidence="5">
    <location>
        <begin position="1"/>
        <end position="15"/>
    </location>
</feature>
<dbReference type="SUPFAM" id="SSF52768">
    <property type="entry name" value="Arginase/deacetylase"/>
    <property type="match status" value="1"/>
</dbReference>
<dbReference type="CDD" id="cd11592">
    <property type="entry name" value="Agmatinase_PAH"/>
    <property type="match status" value="1"/>
</dbReference>
<dbReference type="PANTHER" id="PTHR11358">
    <property type="entry name" value="ARGINASE/AGMATINASE"/>
    <property type="match status" value="1"/>
</dbReference>
<dbReference type="InterPro" id="IPR006035">
    <property type="entry name" value="Ureohydrolase"/>
</dbReference>
<dbReference type="InParanoid" id="A0A1D2VA09"/>
<dbReference type="STRING" id="1344418.A0A1D2VA09"/>
<dbReference type="PANTHER" id="PTHR11358:SF28">
    <property type="entry name" value="HYPOTHETICAL ARGINASE FAMILY PROTEIN (EUROFUNG)"/>
    <property type="match status" value="1"/>
</dbReference>
<keyword evidence="7" id="KW-1185">Reference proteome</keyword>
<evidence type="ECO:0000256" key="1">
    <source>
        <dbReference type="ARBA" id="ARBA00022723"/>
    </source>
</evidence>
<keyword evidence="5" id="KW-0732">Signal</keyword>
<dbReference type="GO" id="GO:0046872">
    <property type="term" value="F:metal ion binding"/>
    <property type="evidence" value="ECO:0007669"/>
    <property type="project" value="UniProtKB-KW"/>
</dbReference>
<sequence length="458" mass="50195">MIVGLWIGLLYGAAASTIPAGLAQSSILLAVPASIPESYLDSLYGGLLNGPDETSYVFNSISNHQISIHQSSIVDNDPNDINKFVRLNKINYPSDDDTSDLASPGPLYSGIVTWGNQPYYNCFNASNLHNNDPKEQIQFDVAIVGAPFDTGVSFRPGARFGPNGIRDGSKRISFDGKIPVRNYNHNHHNNNNDNNDFNHINPYKALKIVDCGDVPMTPFDNRIALNQLYRGQRIVHKYNSFNKTLSSHPRIITLGGDHTVTLMTLKSAYETFGKLSLIHFDSHLDTWDPKYLGGGKSKYSSINHGTFLHYAAEKGYINKNSSLHVGIRAPLINDEHDLENDRICGFQIINAREIDYIGIHGIIHAIKKTIPFHNKTPVYITFDIDVLDPAYAPGTGTSEPGGFTTREILSIIDGLVGINLVGADVVEVSPIYDSAGQITVLAAAQIIDSFLGLMSIAL</sequence>
<proteinExistence type="inferred from homology"/>
<dbReference type="EMBL" id="KV454492">
    <property type="protein sequence ID" value="ODV58474.1"/>
    <property type="molecule type" value="Genomic_DNA"/>
</dbReference>
<dbReference type="PROSITE" id="PS01053">
    <property type="entry name" value="ARGINASE_1"/>
    <property type="match status" value="1"/>
</dbReference>
<protein>
    <submittedName>
        <fullName evidence="6">Arginase/deacetylase</fullName>
    </submittedName>
</protein>
<dbReference type="Pfam" id="PF00491">
    <property type="entry name" value="Arginase"/>
    <property type="match status" value="1"/>
</dbReference>